<evidence type="ECO:0000256" key="2">
    <source>
        <dbReference type="ARBA" id="ARBA00023163"/>
    </source>
</evidence>
<reference evidence="5" key="1">
    <citation type="submission" date="2021-10" db="EMBL/GenBank/DDBJ databases">
        <title>De novo Genome Assembly of Clathrus columnatus (Basidiomycota, Fungi) Using Illumina and Nanopore Sequence Data.</title>
        <authorList>
            <person name="Ogiso-Tanaka E."/>
            <person name="Itagaki H."/>
            <person name="Hosoya T."/>
            <person name="Hosaka K."/>
        </authorList>
    </citation>
    <scope>NUCLEOTIDE SEQUENCE</scope>
    <source>
        <strain evidence="5">MO-923</strain>
    </source>
</reference>
<dbReference type="AlphaFoldDB" id="A0AAV5AGN7"/>
<evidence type="ECO:0000313" key="5">
    <source>
        <dbReference type="EMBL" id="GJJ12293.1"/>
    </source>
</evidence>
<gene>
    <name evidence="5" type="ORF">Clacol_006534</name>
</gene>
<dbReference type="SUPFAM" id="SSF50978">
    <property type="entry name" value="WD40 repeat-like"/>
    <property type="match status" value="1"/>
</dbReference>
<feature type="compositionally biased region" description="Basic and acidic residues" evidence="4">
    <location>
        <begin position="56"/>
        <end position="65"/>
    </location>
</feature>
<accession>A0AAV5AGN7</accession>
<proteinExistence type="predicted"/>
<evidence type="ECO:0000313" key="6">
    <source>
        <dbReference type="Proteomes" id="UP001050691"/>
    </source>
</evidence>
<comment type="caution">
    <text evidence="5">The sequence shown here is derived from an EMBL/GenBank/DDBJ whole genome shotgun (WGS) entry which is preliminary data.</text>
</comment>
<dbReference type="GO" id="GO:0006383">
    <property type="term" value="P:transcription by RNA polymerase III"/>
    <property type="evidence" value="ECO:0007669"/>
    <property type="project" value="TreeGrafter"/>
</dbReference>
<protein>
    <submittedName>
        <fullName evidence="5">Uncharacterized protein</fullName>
    </submittedName>
</protein>
<dbReference type="GO" id="GO:0000127">
    <property type="term" value="C:transcription factor TFIIIC complex"/>
    <property type="evidence" value="ECO:0007669"/>
    <property type="project" value="TreeGrafter"/>
</dbReference>
<keyword evidence="6" id="KW-1185">Reference proteome</keyword>
<evidence type="ECO:0000256" key="1">
    <source>
        <dbReference type="ARBA" id="ARBA00004123"/>
    </source>
</evidence>
<dbReference type="Proteomes" id="UP001050691">
    <property type="component" value="Unassembled WGS sequence"/>
</dbReference>
<name>A0AAV5AGN7_9AGAM</name>
<keyword evidence="2" id="KW-0804">Transcription</keyword>
<dbReference type="PANTHER" id="PTHR15052:SF2">
    <property type="entry name" value="GENERAL TRANSCRIPTION FACTOR 3C POLYPEPTIDE 2"/>
    <property type="match status" value="1"/>
</dbReference>
<keyword evidence="3" id="KW-0539">Nucleus</keyword>
<dbReference type="Gene3D" id="2.130.10.10">
    <property type="entry name" value="YVTN repeat-like/Quinoprotein amine dehydrogenase"/>
    <property type="match status" value="1"/>
</dbReference>
<dbReference type="InterPro" id="IPR036322">
    <property type="entry name" value="WD40_repeat_dom_sf"/>
</dbReference>
<dbReference type="PANTHER" id="PTHR15052">
    <property type="entry name" value="RNA POLYMERASE III TRANSCRIPTION INITIATION FACTOR COMPLEX SUBUNIT"/>
    <property type="match status" value="1"/>
</dbReference>
<dbReference type="GO" id="GO:0005634">
    <property type="term" value="C:nucleus"/>
    <property type="evidence" value="ECO:0007669"/>
    <property type="project" value="UniProtKB-SubCell"/>
</dbReference>
<evidence type="ECO:0000256" key="3">
    <source>
        <dbReference type="ARBA" id="ARBA00023242"/>
    </source>
</evidence>
<sequence>MPRITRSQAKANPKSLTGDGELTIQKGETAESASEFEPEPNDLSLASAGKQSTKKSKTEQSRNADARGTNPLSHSQLITLAPGVTKSIARQNYALPHPSNSHRHRGIPAYLPLELQTPRLLNKPSPFFNHQTTWTNSAANTDVLRRISRALSTNIGEGPIWELLEDRSWYKGCITGQNRIEAAPYLPISFLSNSTALQCFIGPFNSQVKQTFAPLQSLPMTDLFVGKKSHLFYAGGPVWAIDWCPMLPDDTHRKKQYLAVGPLPSVAHSLTFGKPASRPSPACIQIWSLSPSTANPSAEDAGVLTCPMVICVDNGSALDLKWCPLPVNDGQLYHPSSEASSQKLGVLAGVFEDGSVSLYVVPNPDFVNKKQQELEPLFLKLDLRLKLELPSHLAIFQVKEALEDPSSRVLYPTHYVSIHQSAVRSIAWAKVPPRSPSGLPRTDGDPTVILSGGYDGVVMATDIRDLRGNIVYRTRATNTFEKSVGTSEFHPHLAVGSADGTCRITNIMKSTRKGGLVEFVERSVAARPATKKHTPEALSSVSISTGAWSPAVSVTKVVWNSSAGIARSPWLASATASGLCRLDWLLGRFAHDRFPYIDIQRLRGEIEVDEMDDELEGDEDEDDQDG</sequence>
<evidence type="ECO:0000256" key="4">
    <source>
        <dbReference type="SAM" id="MobiDB-lite"/>
    </source>
</evidence>
<feature type="compositionally biased region" description="Polar residues" evidence="4">
    <location>
        <begin position="1"/>
        <end position="10"/>
    </location>
</feature>
<dbReference type="EMBL" id="BPWL01000007">
    <property type="protein sequence ID" value="GJJ12293.1"/>
    <property type="molecule type" value="Genomic_DNA"/>
</dbReference>
<dbReference type="InterPro" id="IPR052416">
    <property type="entry name" value="GTF3C_component"/>
</dbReference>
<organism evidence="5 6">
    <name type="scientific">Clathrus columnatus</name>
    <dbReference type="NCBI Taxonomy" id="1419009"/>
    <lineage>
        <taxon>Eukaryota</taxon>
        <taxon>Fungi</taxon>
        <taxon>Dikarya</taxon>
        <taxon>Basidiomycota</taxon>
        <taxon>Agaricomycotina</taxon>
        <taxon>Agaricomycetes</taxon>
        <taxon>Phallomycetidae</taxon>
        <taxon>Phallales</taxon>
        <taxon>Clathraceae</taxon>
        <taxon>Clathrus</taxon>
    </lineage>
</organism>
<feature type="region of interest" description="Disordered" evidence="4">
    <location>
        <begin position="1"/>
        <end position="75"/>
    </location>
</feature>
<comment type="subcellular location">
    <subcellularLocation>
        <location evidence="1">Nucleus</location>
    </subcellularLocation>
</comment>
<dbReference type="InterPro" id="IPR015943">
    <property type="entry name" value="WD40/YVTN_repeat-like_dom_sf"/>
</dbReference>